<evidence type="ECO:0008006" key="3">
    <source>
        <dbReference type="Google" id="ProtNLM"/>
    </source>
</evidence>
<reference evidence="1 2" key="1">
    <citation type="submission" date="2018-05" db="EMBL/GenBank/DDBJ databases">
        <title>Draft genome of Methanospirillum stamsii Pt1.</title>
        <authorList>
            <person name="Dueholm M.S."/>
            <person name="Nielsen P.H."/>
            <person name="Bakmann L.F."/>
            <person name="Otzen D.E."/>
        </authorList>
    </citation>
    <scope>NUCLEOTIDE SEQUENCE [LARGE SCALE GENOMIC DNA]</scope>
    <source>
        <strain evidence="1 2">Pt1</strain>
    </source>
</reference>
<dbReference type="Proteomes" id="UP000245934">
    <property type="component" value="Unassembled WGS sequence"/>
</dbReference>
<dbReference type="AlphaFoldDB" id="A0A2V2NEH0"/>
<dbReference type="GeneID" id="97610571"/>
<evidence type="ECO:0000313" key="2">
    <source>
        <dbReference type="Proteomes" id="UP000245934"/>
    </source>
</evidence>
<name>A0A2V2NEH0_9EURY</name>
<keyword evidence="2" id="KW-1185">Reference proteome</keyword>
<accession>A0A2V2NEH0</accession>
<organism evidence="1 2">
    <name type="scientific">Methanospirillum stamsii</name>
    <dbReference type="NCBI Taxonomy" id="1277351"/>
    <lineage>
        <taxon>Archaea</taxon>
        <taxon>Methanobacteriati</taxon>
        <taxon>Methanobacteriota</taxon>
        <taxon>Stenosarchaea group</taxon>
        <taxon>Methanomicrobia</taxon>
        <taxon>Methanomicrobiales</taxon>
        <taxon>Methanospirillaceae</taxon>
        <taxon>Methanospirillum</taxon>
    </lineage>
</organism>
<protein>
    <recommendedName>
        <fullName evidence="3">Phage portal protein</fullName>
    </recommendedName>
</protein>
<dbReference type="EMBL" id="QGMZ01000015">
    <property type="protein sequence ID" value="PWR74818.1"/>
    <property type="molecule type" value="Genomic_DNA"/>
</dbReference>
<gene>
    <name evidence="1" type="ORF">DLD82_07940</name>
</gene>
<sequence length="501" mass="56579">MAAQKQKPQEKPSEGVVWVSSTGGIWKETDVTVEKLKKYSSNIYGDGVAIKQRNLIFPGKLEIEILNDQGEKDPDLTNRAQRMSKDVKLNARIQQAWYDSFWYGLGIFNPVFEWVDNEFILTDLRHLPAWSFYQIPSKQYAACNPLLQGIILTKENEIEYWQIQSDTSGSPVQVRNIFTVQDPVISDLGGKPTIQSCIPVLGMLDYLWNAQMQRGRRVGSPLLFIRITSPKTAQQRGGKLSDVEYAKLFLKKWGKDTGFTLRDNMELVDPHITDQADNLATIEALNKMITEHFSPASWISTSDNRLGGSDTAGFDLMTAYVSGIHTWLEEAFESLFQVWLDETGYLGYHVDITLPVLQQDKTAQNIQIVEKGHDDLTLNERRALLNHNPADDATRAEIEAERVSRPVSTFGNVTDPDLGKADSIISKYTADIEDITNSYARRMAALAKEGKSKNEMIVESGTLRQEMINKKAESIRAYMKRAFEAGDSMADQYLKEYPRGA</sequence>
<evidence type="ECO:0000313" key="1">
    <source>
        <dbReference type="EMBL" id="PWR74818.1"/>
    </source>
</evidence>
<comment type="caution">
    <text evidence="1">The sequence shown here is derived from an EMBL/GenBank/DDBJ whole genome shotgun (WGS) entry which is preliminary data.</text>
</comment>
<proteinExistence type="predicted"/>
<dbReference type="RefSeq" id="WP_109940581.1">
    <property type="nucleotide sequence ID" value="NZ_CP176366.1"/>
</dbReference>